<feature type="compositionally biased region" description="Acidic residues" evidence="1">
    <location>
        <begin position="163"/>
        <end position="174"/>
    </location>
</feature>
<keyword evidence="3" id="KW-1185">Reference proteome</keyword>
<reference evidence="3" key="1">
    <citation type="journal article" date="2017" name="Nat. Commun.">
        <title>The asparagus genome sheds light on the origin and evolution of a young Y chromosome.</title>
        <authorList>
            <person name="Harkess A."/>
            <person name="Zhou J."/>
            <person name="Xu C."/>
            <person name="Bowers J.E."/>
            <person name="Van der Hulst R."/>
            <person name="Ayyampalayam S."/>
            <person name="Mercati F."/>
            <person name="Riccardi P."/>
            <person name="McKain M.R."/>
            <person name="Kakrana A."/>
            <person name="Tang H."/>
            <person name="Ray J."/>
            <person name="Groenendijk J."/>
            <person name="Arikit S."/>
            <person name="Mathioni S.M."/>
            <person name="Nakano M."/>
            <person name="Shan H."/>
            <person name="Telgmann-Rauber A."/>
            <person name="Kanno A."/>
            <person name="Yue Z."/>
            <person name="Chen H."/>
            <person name="Li W."/>
            <person name="Chen Y."/>
            <person name="Xu X."/>
            <person name="Zhang Y."/>
            <person name="Luo S."/>
            <person name="Chen H."/>
            <person name="Gao J."/>
            <person name="Mao Z."/>
            <person name="Pires J.C."/>
            <person name="Luo M."/>
            <person name="Kudrna D."/>
            <person name="Wing R.A."/>
            <person name="Meyers B.C."/>
            <person name="Yi K."/>
            <person name="Kong H."/>
            <person name="Lavrijsen P."/>
            <person name="Sunseri F."/>
            <person name="Falavigna A."/>
            <person name="Ye Y."/>
            <person name="Leebens-Mack J.H."/>
            <person name="Chen G."/>
        </authorList>
    </citation>
    <scope>NUCLEOTIDE SEQUENCE [LARGE SCALE GENOMIC DNA]</scope>
    <source>
        <strain evidence="3">cv. DH0086</strain>
    </source>
</reference>
<dbReference type="Gramene" id="ONK73523">
    <property type="protein sequence ID" value="ONK73523"/>
    <property type="gene ID" value="A4U43_C04F32520"/>
</dbReference>
<name>A0A5P1F6Z9_ASPOF</name>
<proteinExistence type="predicted"/>
<evidence type="ECO:0000313" key="3">
    <source>
        <dbReference type="Proteomes" id="UP000243459"/>
    </source>
</evidence>
<evidence type="ECO:0000313" key="2">
    <source>
        <dbReference type="EMBL" id="ONK73523.1"/>
    </source>
</evidence>
<feature type="compositionally biased region" description="Low complexity" evidence="1">
    <location>
        <begin position="179"/>
        <end position="191"/>
    </location>
</feature>
<organism evidence="2 3">
    <name type="scientific">Asparagus officinalis</name>
    <name type="common">Garden asparagus</name>
    <dbReference type="NCBI Taxonomy" id="4686"/>
    <lineage>
        <taxon>Eukaryota</taxon>
        <taxon>Viridiplantae</taxon>
        <taxon>Streptophyta</taxon>
        <taxon>Embryophyta</taxon>
        <taxon>Tracheophyta</taxon>
        <taxon>Spermatophyta</taxon>
        <taxon>Magnoliopsida</taxon>
        <taxon>Liliopsida</taxon>
        <taxon>Asparagales</taxon>
        <taxon>Asparagaceae</taxon>
        <taxon>Asparagoideae</taxon>
        <taxon>Asparagus</taxon>
    </lineage>
</organism>
<evidence type="ECO:0000256" key="1">
    <source>
        <dbReference type="SAM" id="MobiDB-lite"/>
    </source>
</evidence>
<accession>A0A5P1F6Z9</accession>
<sequence>MPQKRLHVELEAGELPFWAQIEGSKKKRKKTVYKGHHRAEGSVLLEMKQLGLHVEVDSPHPVAEQEIIGGDILVLEWTGTEALTGVEAYAEALGERALSLLARLGKESSTGSRLLRHSDSQAAMQEGQYEWHPLHRRTSSHSGGDQGDFDGASKGRLRILEDDEEADGGSDELVGEGAGDAASSCSSSDQPGSPPDAPSSCSAPLLVVESVPAVSLGFAR</sequence>
<feature type="region of interest" description="Disordered" evidence="1">
    <location>
        <begin position="163"/>
        <end position="202"/>
    </location>
</feature>
<protein>
    <submittedName>
        <fullName evidence="2">Uncharacterized protein</fullName>
    </submittedName>
</protein>
<gene>
    <name evidence="2" type="ORF">A4U43_C04F32520</name>
</gene>
<dbReference type="Proteomes" id="UP000243459">
    <property type="component" value="Chromosome 4"/>
</dbReference>
<dbReference type="EMBL" id="CM007384">
    <property type="protein sequence ID" value="ONK73523.1"/>
    <property type="molecule type" value="Genomic_DNA"/>
</dbReference>
<dbReference type="AlphaFoldDB" id="A0A5P1F6Z9"/>